<feature type="transmembrane region" description="Helical" evidence="1">
    <location>
        <begin position="736"/>
        <end position="752"/>
    </location>
</feature>
<feature type="transmembrane region" description="Helical" evidence="1">
    <location>
        <begin position="557"/>
        <end position="576"/>
    </location>
</feature>
<accession>A0ABN2LSN8</accession>
<reference evidence="4 5" key="1">
    <citation type="journal article" date="2019" name="Int. J. Syst. Evol. Microbiol.">
        <title>The Global Catalogue of Microorganisms (GCM) 10K type strain sequencing project: providing services to taxonomists for standard genome sequencing and annotation.</title>
        <authorList>
            <consortium name="The Broad Institute Genomics Platform"/>
            <consortium name="The Broad Institute Genome Sequencing Center for Infectious Disease"/>
            <person name="Wu L."/>
            <person name="Ma J."/>
        </authorList>
    </citation>
    <scope>NUCLEOTIDE SEQUENCE [LARGE SCALE GENOMIC DNA]</scope>
    <source>
        <strain evidence="4 5">JCM 13250</strain>
    </source>
</reference>
<dbReference type="InterPro" id="IPR042099">
    <property type="entry name" value="ANL_N_sf"/>
</dbReference>
<dbReference type="EMBL" id="BAAALT010000053">
    <property type="protein sequence ID" value="GAA1798349.1"/>
    <property type="molecule type" value="Genomic_DNA"/>
</dbReference>
<comment type="caution">
    <text evidence="4">The sequence shown here is derived from an EMBL/GenBank/DDBJ whole genome shotgun (WGS) entry which is preliminary data.</text>
</comment>
<dbReference type="InterPro" id="IPR036736">
    <property type="entry name" value="ACP-like_sf"/>
</dbReference>
<organism evidence="4 5">
    <name type="scientific">Luedemannella flava</name>
    <dbReference type="NCBI Taxonomy" id="349316"/>
    <lineage>
        <taxon>Bacteria</taxon>
        <taxon>Bacillati</taxon>
        <taxon>Actinomycetota</taxon>
        <taxon>Actinomycetes</taxon>
        <taxon>Micromonosporales</taxon>
        <taxon>Micromonosporaceae</taxon>
        <taxon>Luedemannella</taxon>
    </lineage>
</organism>
<evidence type="ECO:0000313" key="5">
    <source>
        <dbReference type="Proteomes" id="UP001500218"/>
    </source>
</evidence>
<dbReference type="PANTHER" id="PTHR43767">
    <property type="entry name" value="LONG-CHAIN-FATTY-ACID--COA LIGASE"/>
    <property type="match status" value="1"/>
</dbReference>
<proteinExistence type="predicted"/>
<evidence type="ECO:0000259" key="2">
    <source>
        <dbReference type="Pfam" id="PF00501"/>
    </source>
</evidence>
<evidence type="ECO:0000313" key="4">
    <source>
        <dbReference type="EMBL" id="GAA1798349.1"/>
    </source>
</evidence>
<keyword evidence="1" id="KW-0472">Membrane</keyword>
<feature type="transmembrane region" description="Helical" evidence="1">
    <location>
        <begin position="634"/>
        <end position="655"/>
    </location>
</feature>
<dbReference type="SUPFAM" id="SSF56801">
    <property type="entry name" value="Acetyl-CoA synthetase-like"/>
    <property type="match status" value="1"/>
</dbReference>
<keyword evidence="1" id="KW-1133">Transmembrane helix</keyword>
<evidence type="ECO:0000259" key="3">
    <source>
        <dbReference type="Pfam" id="PF00550"/>
    </source>
</evidence>
<gene>
    <name evidence="4" type="ORF">GCM10009682_19910</name>
</gene>
<dbReference type="Pfam" id="PF00550">
    <property type="entry name" value="PP-binding"/>
    <property type="match status" value="1"/>
</dbReference>
<dbReference type="Gene3D" id="1.10.1200.10">
    <property type="entry name" value="ACP-like"/>
    <property type="match status" value="1"/>
</dbReference>
<dbReference type="Proteomes" id="UP001500218">
    <property type="component" value="Unassembled WGS sequence"/>
</dbReference>
<dbReference type="Pfam" id="PF00501">
    <property type="entry name" value="AMP-binding"/>
    <property type="match status" value="1"/>
</dbReference>
<feature type="transmembrane region" description="Helical" evidence="1">
    <location>
        <begin position="667"/>
        <end position="684"/>
    </location>
</feature>
<feature type="transmembrane region" description="Helical" evidence="1">
    <location>
        <begin position="788"/>
        <end position="806"/>
    </location>
</feature>
<name>A0ABN2LSN8_9ACTN</name>
<keyword evidence="1" id="KW-0812">Transmembrane</keyword>
<keyword evidence="5" id="KW-1185">Reference proteome</keyword>
<feature type="domain" description="AMP-dependent synthetase/ligase" evidence="2">
    <location>
        <begin position="107"/>
        <end position="317"/>
    </location>
</feature>
<protein>
    <submittedName>
        <fullName evidence="4">AMP-binding protein</fullName>
    </submittedName>
</protein>
<dbReference type="Gene3D" id="3.40.50.12780">
    <property type="entry name" value="N-terminal domain of ligase-like"/>
    <property type="match status" value="1"/>
</dbReference>
<dbReference type="InterPro" id="IPR000873">
    <property type="entry name" value="AMP-dep_synth/lig_dom"/>
</dbReference>
<dbReference type="SUPFAM" id="SSF47336">
    <property type="entry name" value="ACP-like"/>
    <property type="match status" value="1"/>
</dbReference>
<dbReference type="PANTHER" id="PTHR43767:SF1">
    <property type="entry name" value="NONRIBOSOMAL PEPTIDE SYNTHASE PES1 (EUROFUNG)-RELATED"/>
    <property type="match status" value="1"/>
</dbReference>
<feature type="transmembrane region" description="Helical" evidence="1">
    <location>
        <begin position="757"/>
        <end position="776"/>
    </location>
</feature>
<feature type="transmembrane region" description="Helical" evidence="1">
    <location>
        <begin position="588"/>
        <end position="610"/>
    </location>
</feature>
<dbReference type="InterPro" id="IPR009081">
    <property type="entry name" value="PP-bd_ACP"/>
</dbReference>
<feature type="domain" description="Carrier" evidence="3">
    <location>
        <begin position="455"/>
        <end position="499"/>
    </location>
</feature>
<dbReference type="RefSeq" id="WP_344128663.1">
    <property type="nucleotide sequence ID" value="NZ_BAAALT010000053.1"/>
</dbReference>
<sequence>MSFVWDLARFGARPALLTATGELSYRDLDRWAGELSDQLAGQRRFLVLRGSNTAPTIAAYIGALRAGHAVLIAPPDKPTVWLDEADIVVNGDEIEIRRADGPHLLHPELALLLSTSGSTGAEKLVRLSWRNIEANAESVAQYLEITDTDRAVTTLPMHYCYGLSVIHSYLARGASLLLTDASITAPGFWDAAREHRVTSFAGVPHTFELLDQVGFEALDLPDLRYVTQAGGRMAPERVRAVAALGRRKGWRLYVMYGQTEATARMAYLPPELAELHPGSVGIAIPGGSFRIDPLPDWPGTDGAGELVYSGPNVMLGYAERPADLALGRTVDELRTGDVARLTDAGLVEIVGRRGRFLKLFGLRIDLQRVEEMLADGGYLAGCVGDDQSLQIAVVGADPDEVRRLAAHATGLPGHTVVVRTVPELPRLDSGKIDYPSLRRAFAAAEPAPPVDPADLRALYTRILDRPDATDNDTFVSLGGDSLSYIEMTLRLEQALGTIPPNWHTTPIRDLRASAAPPRLSGWRSRIRRIETSVALRALAIILIVGDHIGVFDLSGSAHALLAVVGFNLARFSLATTDRMARVRRLGSTIARITAITIPVFVVISACYPQYSLGGLLSSHDIIPPEPFSPERAEWQYWFIVALLYIQLFLLGLIAIPWVHRHSLAHPFGLPMTLVAVGLVARYQLLPGVTFPRQAEVFWLVAIGWAVAGARNVRERLVISVVVAVGMWGALDNHPMDVRATLLVLTLVWVPWLPSTRFLNRVAGVIAASTLATYLVHWQVLPVMQDHRLGNPVVTIVACLVVGALYFRLAEWVIARTVAWWRDLPVDATAMPTAPRAAAASETSGADIH</sequence>
<evidence type="ECO:0000256" key="1">
    <source>
        <dbReference type="SAM" id="Phobius"/>
    </source>
</evidence>
<dbReference type="InterPro" id="IPR050237">
    <property type="entry name" value="ATP-dep_AMP-bd_enzyme"/>
</dbReference>